<proteinExistence type="predicted"/>
<dbReference type="RefSeq" id="WP_072625306.1">
    <property type="nucleotide sequence ID" value="NZ_CP013290.1"/>
</dbReference>
<reference evidence="3 5" key="2">
    <citation type="submission" date="2020-10" db="EMBL/GenBank/DDBJ databases">
        <title>Janibacter indicus TT2 genome sequence.</title>
        <authorList>
            <person name="Lee K."/>
            <person name="Ganzorig M."/>
        </authorList>
    </citation>
    <scope>NUCLEOTIDE SEQUENCE [LARGE SCALE GENOMIC DNA]</scope>
    <source>
        <strain evidence="3 5">TT2</strain>
    </source>
</reference>
<dbReference type="EMBL" id="CP062789">
    <property type="protein sequence ID" value="QOK22090.1"/>
    <property type="molecule type" value="Genomic_DNA"/>
</dbReference>
<feature type="compositionally biased region" description="Polar residues" evidence="1">
    <location>
        <begin position="62"/>
        <end position="74"/>
    </location>
</feature>
<sequence length="93" mass="10014">MRKLKNAAVIITAAEAARQWAHNNPEQAAKFIDTATGFVDSRTKGKYTSRIAGFSSMAKKNLTGTDTVRGSTVHDQAPPKPQGSKPTFPDGRL</sequence>
<dbReference type="EMBL" id="CP013290">
    <property type="protein sequence ID" value="APH02151.1"/>
    <property type="molecule type" value="Genomic_DNA"/>
</dbReference>
<name>A0A1L3MII2_9MICO</name>
<evidence type="ECO:0000313" key="4">
    <source>
        <dbReference type="Proteomes" id="UP000182938"/>
    </source>
</evidence>
<organism evidence="2 4">
    <name type="scientific">Janibacter indicus</name>
    <dbReference type="NCBI Taxonomy" id="857417"/>
    <lineage>
        <taxon>Bacteria</taxon>
        <taxon>Bacillati</taxon>
        <taxon>Actinomycetota</taxon>
        <taxon>Actinomycetes</taxon>
        <taxon>Micrococcales</taxon>
        <taxon>Intrasporangiaceae</taxon>
        <taxon>Janibacter</taxon>
    </lineage>
</organism>
<gene>
    <name evidence="2" type="ORF">ASJ30_11945</name>
    <name evidence="3" type="ORF">IGS73_13405</name>
</gene>
<accession>A0A1L3MII2</accession>
<evidence type="ECO:0000313" key="2">
    <source>
        <dbReference type="EMBL" id="APH02151.1"/>
    </source>
</evidence>
<dbReference type="AlphaFoldDB" id="A0A1L3MII2"/>
<protein>
    <submittedName>
        <fullName evidence="3">Antitoxin</fullName>
    </submittedName>
</protein>
<keyword evidence="4" id="KW-1185">Reference proteome</keyword>
<dbReference type="KEGG" id="jte:ASJ30_11945"/>
<dbReference type="Proteomes" id="UP000182938">
    <property type="component" value="Chromosome"/>
</dbReference>
<reference evidence="2 4" key="1">
    <citation type="submission" date="2015-11" db="EMBL/GenBank/DDBJ databases">
        <authorList>
            <person name="Zhang Y."/>
            <person name="Guo Z."/>
        </authorList>
    </citation>
    <scope>NUCLEOTIDE SEQUENCE [LARGE SCALE GENOMIC DNA]</scope>
    <source>
        <strain evidence="2 4">YFY001</strain>
    </source>
</reference>
<evidence type="ECO:0000256" key="1">
    <source>
        <dbReference type="SAM" id="MobiDB-lite"/>
    </source>
</evidence>
<dbReference type="Pfam" id="PF14013">
    <property type="entry name" value="MT0933_antitox"/>
    <property type="match status" value="1"/>
</dbReference>
<evidence type="ECO:0000313" key="5">
    <source>
        <dbReference type="Proteomes" id="UP000593998"/>
    </source>
</evidence>
<dbReference type="InterPro" id="IPR028037">
    <property type="entry name" value="Antitoxin_Rv0909/MT0933"/>
</dbReference>
<feature type="region of interest" description="Disordered" evidence="1">
    <location>
        <begin position="62"/>
        <end position="93"/>
    </location>
</feature>
<dbReference type="Proteomes" id="UP000593998">
    <property type="component" value="Chromosome"/>
</dbReference>
<evidence type="ECO:0000313" key="3">
    <source>
        <dbReference type="EMBL" id="QOK22090.1"/>
    </source>
</evidence>